<evidence type="ECO:0000313" key="3">
    <source>
        <dbReference type="EMBL" id="KAK4214200.1"/>
    </source>
</evidence>
<feature type="region of interest" description="Disordered" evidence="1">
    <location>
        <begin position="23"/>
        <end position="53"/>
    </location>
</feature>
<dbReference type="InterPro" id="IPR011009">
    <property type="entry name" value="Kinase-like_dom_sf"/>
</dbReference>
<evidence type="ECO:0000256" key="1">
    <source>
        <dbReference type="SAM" id="MobiDB-lite"/>
    </source>
</evidence>
<dbReference type="AlphaFoldDB" id="A0AAN6Y929"/>
<sequence>MELSSAVFRDILSPLSAFKKIRPTGDNLPDGRKVELGTSTSPENTGPSCTPTLGSLSVAQPALTRYKWTIQGADPDARRFFAVPLFALDAPPLRIDVYLPPLQDYGPQVRAILRPEEAIYSPRDEIPVLVVSRWLAGILEQWCTAYDSGHGNDGKFQREYESMPFGSRILVAIGGLPPPCSDSSGTSPGKVMVDHEIFLVPDYDVEQGMLTVDALRQMWEDVGTRDSGSVDSSGETQLVWPEVIDLEHLCLKRQIHEAISIVTISHAHARSKTNEENEYVFKSLTRDQRHLYNELKMLLSMKPHDNIMPRPRYIVTKKGRFGGRRGVCGFVLEYFSKGSLKSFLLAPSTGSSISLSQKVHWAKQITRALIHINTNGNDDETSPTSGLGRWCGFYPDLKPDNIVLRLVLSSQDAAGENGDKEAPMYDAVLLDLEQRGGWFSWSPPEIKYLEYLEILLSTSADDLNDDEFDIDKLEDLQDEFKENLSGNVYFNSDGGFSTPWLAFLAKRRRSDQVEEALDLEKAQVFMLGKLLWCIFEEEALMRCGIDHEMLSDLPDIKRKSKVFPRFENTPVGVRGMIQACTAGAEEWDDDAVKGWRVVLNAEGRLVPLSTSTCSALDVTAEDTQRQATEYWKGEAEKARTFVSDVGALLAKARSRPTLAEVLDELERKLE</sequence>
<dbReference type="GO" id="GO:0004672">
    <property type="term" value="F:protein kinase activity"/>
    <property type="evidence" value="ECO:0007669"/>
    <property type="project" value="InterPro"/>
</dbReference>
<proteinExistence type="predicted"/>
<dbReference type="PROSITE" id="PS50011">
    <property type="entry name" value="PROTEIN_KINASE_DOM"/>
    <property type="match status" value="1"/>
</dbReference>
<evidence type="ECO:0000313" key="4">
    <source>
        <dbReference type="Proteomes" id="UP001301769"/>
    </source>
</evidence>
<feature type="domain" description="Protein kinase" evidence="2">
    <location>
        <begin position="216"/>
        <end position="669"/>
    </location>
</feature>
<keyword evidence="4" id="KW-1185">Reference proteome</keyword>
<dbReference type="SUPFAM" id="SSF56112">
    <property type="entry name" value="Protein kinase-like (PK-like)"/>
    <property type="match status" value="1"/>
</dbReference>
<dbReference type="InterPro" id="IPR000719">
    <property type="entry name" value="Prot_kinase_dom"/>
</dbReference>
<name>A0AAN6Y929_9PEZI</name>
<dbReference type="GO" id="GO:0005524">
    <property type="term" value="F:ATP binding"/>
    <property type="evidence" value="ECO:0007669"/>
    <property type="project" value="InterPro"/>
</dbReference>
<dbReference type="Gene3D" id="1.10.510.10">
    <property type="entry name" value="Transferase(Phosphotransferase) domain 1"/>
    <property type="match status" value="1"/>
</dbReference>
<feature type="compositionally biased region" description="Polar residues" evidence="1">
    <location>
        <begin position="37"/>
        <end position="53"/>
    </location>
</feature>
<reference evidence="3" key="1">
    <citation type="journal article" date="2023" name="Mol. Phylogenet. Evol.">
        <title>Genome-scale phylogeny and comparative genomics of the fungal order Sordariales.</title>
        <authorList>
            <person name="Hensen N."/>
            <person name="Bonometti L."/>
            <person name="Westerberg I."/>
            <person name="Brannstrom I.O."/>
            <person name="Guillou S."/>
            <person name="Cros-Aarteil S."/>
            <person name="Calhoun S."/>
            <person name="Haridas S."/>
            <person name="Kuo A."/>
            <person name="Mondo S."/>
            <person name="Pangilinan J."/>
            <person name="Riley R."/>
            <person name="LaButti K."/>
            <person name="Andreopoulos B."/>
            <person name="Lipzen A."/>
            <person name="Chen C."/>
            <person name="Yan M."/>
            <person name="Daum C."/>
            <person name="Ng V."/>
            <person name="Clum A."/>
            <person name="Steindorff A."/>
            <person name="Ohm R.A."/>
            <person name="Martin F."/>
            <person name="Silar P."/>
            <person name="Natvig D.O."/>
            <person name="Lalanne C."/>
            <person name="Gautier V."/>
            <person name="Ament-Velasquez S.L."/>
            <person name="Kruys A."/>
            <person name="Hutchinson M.I."/>
            <person name="Powell A.J."/>
            <person name="Barry K."/>
            <person name="Miller A.N."/>
            <person name="Grigoriev I.V."/>
            <person name="Debuchy R."/>
            <person name="Gladieux P."/>
            <person name="Hiltunen Thoren M."/>
            <person name="Johannesson H."/>
        </authorList>
    </citation>
    <scope>NUCLEOTIDE SEQUENCE</scope>
    <source>
        <strain evidence="3">PSN293</strain>
    </source>
</reference>
<gene>
    <name evidence="3" type="ORF">QBC37DRAFT_440317</name>
</gene>
<comment type="caution">
    <text evidence="3">The sequence shown here is derived from an EMBL/GenBank/DDBJ whole genome shotgun (WGS) entry which is preliminary data.</text>
</comment>
<reference evidence="3" key="2">
    <citation type="submission" date="2023-05" db="EMBL/GenBank/DDBJ databases">
        <authorList>
            <consortium name="Lawrence Berkeley National Laboratory"/>
            <person name="Steindorff A."/>
            <person name="Hensen N."/>
            <person name="Bonometti L."/>
            <person name="Westerberg I."/>
            <person name="Brannstrom I.O."/>
            <person name="Guillou S."/>
            <person name="Cros-Aarteil S."/>
            <person name="Calhoun S."/>
            <person name="Haridas S."/>
            <person name="Kuo A."/>
            <person name="Mondo S."/>
            <person name="Pangilinan J."/>
            <person name="Riley R."/>
            <person name="Labutti K."/>
            <person name="Andreopoulos B."/>
            <person name="Lipzen A."/>
            <person name="Chen C."/>
            <person name="Yanf M."/>
            <person name="Daum C."/>
            <person name="Ng V."/>
            <person name="Clum A."/>
            <person name="Ohm R."/>
            <person name="Martin F."/>
            <person name="Silar P."/>
            <person name="Natvig D."/>
            <person name="Lalanne C."/>
            <person name="Gautier V."/>
            <person name="Ament-Velasquez S.L."/>
            <person name="Kruys A."/>
            <person name="Hutchinson M.I."/>
            <person name="Powell A.J."/>
            <person name="Barry K."/>
            <person name="Miller A.N."/>
            <person name="Grigoriev I.V."/>
            <person name="Debuchy R."/>
            <person name="Gladieux P."/>
            <person name="Thoren M.H."/>
            <person name="Johannesson H."/>
        </authorList>
    </citation>
    <scope>NUCLEOTIDE SEQUENCE</scope>
    <source>
        <strain evidence="3">PSN293</strain>
    </source>
</reference>
<evidence type="ECO:0000259" key="2">
    <source>
        <dbReference type="PROSITE" id="PS50011"/>
    </source>
</evidence>
<dbReference type="Proteomes" id="UP001301769">
    <property type="component" value="Unassembled WGS sequence"/>
</dbReference>
<dbReference type="EMBL" id="MU858097">
    <property type="protein sequence ID" value="KAK4214200.1"/>
    <property type="molecule type" value="Genomic_DNA"/>
</dbReference>
<accession>A0AAN6Y929</accession>
<protein>
    <recommendedName>
        <fullName evidence="2">Protein kinase domain-containing protein</fullName>
    </recommendedName>
</protein>
<organism evidence="3 4">
    <name type="scientific">Rhypophila decipiens</name>
    <dbReference type="NCBI Taxonomy" id="261697"/>
    <lineage>
        <taxon>Eukaryota</taxon>
        <taxon>Fungi</taxon>
        <taxon>Dikarya</taxon>
        <taxon>Ascomycota</taxon>
        <taxon>Pezizomycotina</taxon>
        <taxon>Sordariomycetes</taxon>
        <taxon>Sordariomycetidae</taxon>
        <taxon>Sordariales</taxon>
        <taxon>Naviculisporaceae</taxon>
        <taxon>Rhypophila</taxon>
    </lineage>
</organism>